<evidence type="ECO:0008006" key="2">
    <source>
        <dbReference type="Google" id="ProtNLM"/>
    </source>
</evidence>
<evidence type="ECO:0000313" key="1">
    <source>
        <dbReference type="EMBL" id="KKM02881.1"/>
    </source>
</evidence>
<dbReference type="PANTHER" id="PTHR39338">
    <property type="entry name" value="BLL5662 PROTEIN-RELATED"/>
    <property type="match status" value="1"/>
</dbReference>
<proteinExistence type="predicted"/>
<feature type="non-terminal residue" evidence="1">
    <location>
        <position position="1"/>
    </location>
</feature>
<reference evidence="1" key="1">
    <citation type="journal article" date="2015" name="Nature">
        <title>Complex archaea that bridge the gap between prokaryotes and eukaryotes.</title>
        <authorList>
            <person name="Spang A."/>
            <person name="Saw J.H."/>
            <person name="Jorgensen S.L."/>
            <person name="Zaremba-Niedzwiedzka K."/>
            <person name="Martijn J."/>
            <person name="Lind A.E."/>
            <person name="van Eijk R."/>
            <person name="Schleper C."/>
            <person name="Guy L."/>
            <person name="Ettema T.J."/>
        </authorList>
    </citation>
    <scope>NUCLEOTIDE SEQUENCE</scope>
</reference>
<comment type="caution">
    <text evidence="1">The sequence shown here is derived from an EMBL/GenBank/DDBJ whole genome shotgun (WGS) entry which is preliminary data.</text>
</comment>
<organism evidence="1">
    <name type="scientific">marine sediment metagenome</name>
    <dbReference type="NCBI Taxonomy" id="412755"/>
    <lineage>
        <taxon>unclassified sequences</taxon>
        <taxon>metagenomes</taxon>
        <taxon>ecological metagenomes</taxon>
    </lineage>
</organism>
<accession>A0A0F9JAM7</accession>
<sequence length="165" mass="19200">IERPTQNPFGRRQRGLVHGSLYICCATLFDYAKDQFKDLKTYFFHNTIYDNIWADPARYKKPQPVDELIRFDPETRLILVGDASMAPYELMANDGSIHIEERSRKSSVERLKALNKTFPHSVWLNPIPSRMWGYTHTVSVISQIFPMYELSLDGLEKAIPFLMSK</sequence>
<name>A0A0F9JAM7_9ZZZZ</name>
<protein>
    <recommendedName>
        <fullName evidence="2">VWA domain-containing protein</fullName>
    </recommendedName>
</protein>
<dbReference type="PANTHER" id="PTHR39338:SF7">
    <property type="entry name" value="BLL6692 PROTEIN"/>
    <property type="match status" value="1"/>
</dbReference>
<gene>
    <name evidence="1" type="ORF">LCGC14_1780020</name>
</gene>
<dbReference type="AlphaFoldDB" id="A0A0F9JAM7"/>
<dbReference type="EMBL" id="LAZR01016818">
    <property type="protein sequence ID" value="KKM02881.1"/>
    <property type="molecule type" value="Genomic_DNA"/>
</dbReference>